<protein>
    <submittedName>
        <fullName evidence="3">Uncharacterized protein</fullName>
    </submittedName>
</protein>
<dbReference type="EMBL" id="JAIXMP010000016">
    <property type="protein sequence ID" value="KAI9260519.1"/>
    <property type="molecule type" value="Genomic_DNA"/>
</dbReference>
<evidence type="ECO:0000256" key="2">
    <source>
        <dbReference type="SAM" id="SignalP"/>
    </source>
</evidence>
<name>A0AAD5K7T9_9FUNG</name>
<feature type="region of interest" description="Disordered" evidence="1">
    <location>
        <begin position="39"/>
        <end position="58"/>
    </location>
</feature>
<comment type="caution">
    <text evidence="3">The sequence shown here is derived from an EMBL/GenBank/DDBJ whole genome shotgun (WGS) entry which is preliminary data.</text>
</comment>
<keyword evidence="2" id="KW-0732">Signal</keyword>
<reference evidence="3" key="2">
    <citation type="submission" date="2023-02" db="EMBL/GenBank/DDBJ databases">
        <authorList>
            <consortium name="DOE Joint Genome Institute"/>
            <person name="Mondo S.J."/>
            <person name="Chang Y."/>
            <person name="Wang Y."/>
            <person name="Ahrendt S."/>
            <person name="Andreopoulos W."/>
            <person name="Barry K."/>
            <person name="Beard J."/>
            <person name="Benny G.L."/>
            <person name="Blankenship S."/>
            <person name="Bonito G."/>
            <person name="Cuomo C."/>
            <person name="Desiro A."/>
            <person name="Gervers K.A."/>
            <person name="Hundley H."/>
            <person name="Kuo A."/>
            <person name="LaButti K."/>
            <person name="Lang B.F."/>
            <person name="Lipzen A."/>
            <person name="O'Donnell K."/>
            <person name="Pangilinan J."/>
            <person name="Reynolds N."/>
            <person name="Sandor L."/>
            <person name="Smith M.W."/>
            <person name="Tsang A."/>
            <person name="Grigoriev I.V."/>
            <person name="Stajich J.E."/>
            <person name="Spatafora J.W."/>
        </authorList>
    </citation>
    <scope>NUCLEOTIDE SEQUENCE</scope>
    <source>
        <strain evidence="3">RSA 2281</strain>
    </source>
</reference>
<feature type="chain" id="PRO_5042202987" evidence="2">
    <location>
        <begin position="21"/>
        <end position="140"/>
    </location>
</feature>
<organism evidence="3 4">
    <name type="scientific">Phascolomyces articulosus</name>
    <dbReference type="NCBI Taxonomy" id="60185"/>
    <lineage>
        <taxon>Eukaryota</taxon>
        <taxon>Fungi</taxon>
        <taxon>Fungi incertae sedis</taxon>
        <taxon>Mucoromycota</taxon>
        <taxon>Mucoromycotina</taxon>
        <taxon>Mucoromycetes</taxon>
        <taxon>Mucorales</taxon>
        <taxon>Lichtheimiaceae</taxon>
        <taxon>Phascolomyces</taxon>
    </lineage>
</organism>
<sequence>MSSFQLNTILLMFFSNRVSSLPSDKSICSSSPSSMFLSITDRHSNNTTATNNKKSRSSRIYQRLFSRNNNNNNSRQSIESTITPCLSASTSASSFDSSSFSISKKMSSETQSSKSSEFESLIVDHPSRTVRVTLTPMCAA</sequence>
<dbReference type="Proteomes" id="UP001209540">
    <property type="component" value="Unassembled WGS sequence"/>
</dbReference>
<proteinExistence type="predicted"/>
<feature type="signal peptide" evidence="2">
    <location>
        <begin position="1"/>
        <end position="20"/>
    </location>
</feature>
<evidence type="ECO:0000313" key="4">
    <source>
        <dbReference type="Proteomes" id="UP001209540"/>
    </source>
</evidence>
<accession>A0AAD5K7T9</accession>
<dbReference type="AlphaFoldDB" id="A0AAD5K7T9"/>
<evidence type="ECO:0000313" key="3">
    <source>
        <dbReference type="EMBL" id="KAI9260519.1"/>
    </source>
</evidence>
<reference evidence="3" key="1">
    <citation type="journal article" date="2022" name="IScience">
        <title>Evolution of zygomycete secretomes and the origins of terrestrial fungal ecologies.</title>
        <authorList>
            <person name="Chang Y."/>
            <person name="Wang Y."/>
            <person name="Mondo S."/>
            <person name="Ahrendt S."/>
            <person name="Andreopoulos W."/>
            <person name="Barry K."/>
            <person name="Beard J."/>
            <person name="Benny G.L."/>
            <person name="Blankenship S."/>
            <person name="Bonito G."/>
            <person name="Cuomo C."/>
            <person name="Desiro A."/>
            <person name="Gervers K.A."/>
            <person name="Hundley H."/>
            <person name="Kuo A."/>
            <person name="LaButti K."/>
            <person name="Lang B.F."/>
            <person name="Lipzen A."/>
            <person name="O'Donnell K."/>
            <person name="Pangilinan J."/>
            <person name="Reynolds N."/>
            <person name="Sandor L."/>
            <person name="Smith M.E."/>
            <person name="Tsang A."/>
            <person name="Grigoriev I.V."/>
            <person name="Stajich J.E."/>
            <person name="Spatafora J.W."/>
        </authorList>
    </citation>
    <scope>NUCLEOTIDE SEQUENCE</scope>
    <source>
        <strain evidence="3">RSA 2281</strain>
    </source>
</reference>
<gene>
    <name evidence="3" type="ORF">BDA99DRAFT_572617</name>
</gene>
<evidence type="ECO:0000256" key="1">
    <source>
        <dbReference type="SAM" id="MobiDB-lite"/>
    </source>
</evidence>
<keyword evidence="4" id="KW-1185">Reference proteome</keyword>